<dbReference type="Gene3D" id="3.40.640.10">
    <property type="entry name" value="Type I PLP-dependent aspartate aminotransferase-like (Major domain)"/>
    <property type="match status" value="1"/>
</dbReference>
<evidence type="ECO:0000256" key="2">
    <source>
        <dbReference type="ARBA" id="ARBA00006490"/>
    </source>
</evidence>
<comment type="similarity">
    <text evidence="2">Belongs to the class-V pyridoxal-phosphate-dependent aminotransferase family. NifS/IscS subfamily.</text>
</comment>
<evidence type="ECO:0000256" key="1">
    <source>
        <dbReference type="ARBA" id="ARBA00001933"/>
    </source>
</evidence>
<accession>A0A0U5F2I3</accession>
<dbReference type="InterPro" id="IPR015422">
    <property type="entry name" value="PyrdxlP-dep_Trfase_small"/>
</dbReference>
<keyword evidence="3" id="KW-0663">Pyridoxal phosphate</keyword>
<comment type="catalytic activity">
    <reaction evidence="4">
        <text>(sulfur carrier)-H + L-cysteine = (sulfur carrier)-SH + L-alanine</text>
        <dbReference type="Rhea" id="RHEA:43892"/>
        <dbReference type="Rhea" id="RHEA-COMP:14737"/>
        <dbReference type="Rhea" id="RHEA-COMP:14739"/>
        <dbReference type="ChEBI" id="CHEBI:29917"/>
        <dbReference type="ChEBI" id="CHEBI:35235"/>
        <dbReference type="ChEBI" id="CHEBI:57972"/>
        <dbReference type="ChEBI" id="CHEBI:64428"/>
        <dbReference type="EC" id="2.8.1.7"/>
    </reaction>
</comment>
<protein>
    <submittedName>
        <fullName evidence="6">Cysteine desulfurase</fullName>
        <ecNumber evidence="6">2.8.1.7</ecNumber>
    </submittedName>
</protein>
<dbReference type="Gene3D" id="1.10.260.50">
    <property type="match status" value="1"/>
</dbReference>
<gene>
    <name evidence="6" type="primary">nifS</name>
    <name evidence="6" type="ORF">AGA_399</name>
</gene>
<keyword evidence="6" id="KW-0808">Transferase</keyword>
<dbReference type="PATRIC" id="fig|431306.5.peg.366"/>
<name>A0A0U5F2I3_9PROT</name>
<organism evidence="6 7">
    <name type="scientific">Acetobacter ghanensis</name>
    <dbReference type="NCBI Taxonomy" id="431306"/>
    <lineage>
        <taxon>Bacteria</taxon>
        <taxon>Pseudomonadati</taxon>
        <taxon>Pseudomonadota</taxon>
        <taxon>Alphaproteobacteria</taxon>
        <taxon>Acetobacterales</taxon>
        <taxon>Acetobacteraceae</taxon>
        <taxon>Acetobacter</taxon>
    </lineage>
</organism>
<comment type="cofactor">
    <cofactor evidence="1">
        <name>pyridoxal 5'-phosphate</name>
        <dbReference type="ChEBI" id="CHEBI:597326"/>
    </cofactor>
</comment>
<dbReference type="Proteomes" id="UP000068250">
    <property type="component" value="Chromosome I"/>
</dbReference>
<dbReference type="Gene3D" id="3.90.1150.10">
    <property type="entry name" value="Aspartate Aminotransferase, domain 1"/>
    <property type="match status" value="1"/>
</dbReference>
<evidence type="ECO:0000313" key="6">
    <source>
        <dbReference type="EMBL" id="CEF53770.1"/>
    </source>
</evidence>
<evidence type="ECO:0000313" key="7">
    <source>
        <dbReference type="Proteomes" id="UP000068250"/>
    </source>
</evidence>
<reference evidence="7" key="1">
    <citation type="submission" date="2014-09" db="EMBL/GenBank/DDBJ databases">
        <authorList>
            <person name="Illeghems K.G."/>
        </authorList>
    </citation>
    <scope>NUCLEOTIDE SEQUENCE [LARGE SCALE GENOMIC DNA]</scope>
    <source>
        <strain evidence="7">LMG 23848T</strain>
    </source>
</reference>
<dbReference type="PANTHER" id="PTHR11601:SF34">
    <property type="entry name" value="CYSTEINE DESULFURASE"/>
    <property type="match status" value="1"/>
</dbReference>
<evidence type="ECO:0000259" key="5">
    <source>
        <dbReference type="Pfam" id="PF00266"/>
    </source>
</evidence>
<proteinExistence type="inferred from homology"/>
<evidence type="ECO:0000256" key="4">
    <source>
        <dbReference type="ARBA" id="ARBA00050776"/>
    </source>
</evidence>
<dbReference type="EMBL" id="LN609302">
    <property type="protein sequence ID" value="CEF53770.1"/>
    <property type="molecule type" value="Genomic_DNA"/>
</dbReference>
<dbReference type="GO" id="GO:0031071">
    <property type="term" value="F:cysteine desulfurase activity"/>
    <property type="evidence" value="ECO:0007669"/>
    <property type="project" value="UniProtKB-EC"/>
</dbReference>
<sequence>MAPPPGRWLHCFEGGGQEQGRRGGTQPLPAIAGLAAALCDALDNPRDLAPLRNQLEQAACAAGAVACGAQALRLGNTASLALPGRRAQGQLMRLDLDGICVSAGSACSSGKVAFSHVLDAMGLGDLAGQAIRVSLPWNVQEADVDRFVQAYARMAAGTGLVMAE</sequence>
<dbReference type="EC" id="2.8.1.7" evidence="6"/>
<evidence type="ECO:0000256" key="3">
    <source>
        <dbReference type="ARBA" id="ARBA00022898"/>
    </source>
</evidence>
<dbReference type="InterPro" id="IPR000192">
    <property type="entry name" value="Aminotrans_V_dom"/>
</dbReference>
<dbReference type="PANTHER" id="PTHR11601">
    <property type="entry name" value="CYSTEINE DESULFURYLASE FAMILY MEMBER"/>
    <property type="match status" value="1"/>
</dbReference>
<dbReference type="STRING" id="431306.AGA_399"/>
<feature type="domain" description="Aminotransferase class V" evidence="5">
    <location>
        <begin position="18"/>
        <end position="147"/>
    </location>
</feature>
<dbReference type="AlphaFoldDB" id="A0A0U5F2I3"/>
<dbReference type="SUPFAM" id="SSF53383">
    <property type="entry name" value="PLP-dependent transferases"/>
    <property type="match status" value="1"/>
</dbReference>
<dbReference type="InterPro" id="IPR015424">
    <property type="entry name" value="PyrdxlP-dep_Trfase"/>
</dbReference>
<dbReference type="Pfam" id="PF00266">
    <property type="entry name" value="Aminotran_5"/>
    <property type="match status" value="1"/>
</dbReference>
<dbReference type="InterPro" id="IPR015421">
    <property type="entry name" value="PyrdxlP-dep_Trfase_major"/>
</dbReference>